<accession>A0A0A9BVR8</accession>
<dbReference type="AlphaFoldDB" id="A0A0A9BVR8"/>
<dbReference type="EMBL" id="GBRH01234523">
    <property type="protein sequence ID" value="JAD63372.1"/>
    <property type="molecule type" value="Transcribed_RNA"/>
</dbReference>
<sequence length="23" mass="2598">MMTRPGTLRRMVVGTDSALCLWC</sequence>
<organism evidence="1">
    <name type="scientific">Arundo donax</name>
    <name type="common">Giant reed</name>
    <name type="synonym">Donax arundinaceus</name>
    <dbReference type="NCBI Taxonomy" id="35708"/>
    <lineage>
        <taxon>Eukaryota</taxon>
        <taxon>Viridiplantae</taxon>
        <taxon>Streptophyta</taxon>
        <taxon>Embryophyta</taxon>
        <taxon>Tracheophyta</taxon>
        <taxon>Spermatophyta</taxon>
        <taxon>Magnoliopsida</taxon>
        <taxon>Liliopsida</taxon>
        <taxon>Poales</taxon>
        <taxon>Poaceae</taxon>
        <taxon>PACMAD clade</taxon>
        <taxon>Arundinoideae</taxon>
        <taxon>Arundineae</taxon>
        <taxon>Arundo</taxon>
    </lineage>
</organism>
<reference evidence="1" key="1">
    <citation type="submission" date="2014-09" db="EMBL/GenBank/DDBJ databases">
        <authorList>
            <person name="Magalhaes I.L.F."/>
            <person name="Oliveira U."/>
            <person name="Santos F.R."/>
            <person name="Vidigal T.H.D.A."/>
            <person name="Brescovit A.D."/>
            <person name="Santos A.J."/>
        </authorList>
    </citation>
    <scope>NUCLEOTIDE SEQUENCE</scope>
    <source>
        <tissue evidence="1">Shoot tissue taken approximately 20 cm above the soil surface</tissue>
    </source>
</reference>
<evidence type="ECO:0000313" key="1">
    <source>
        <dbReference type="EMBL" id="JAD63372.1"/>
    </source>
</evidence>
<reference evidence="1" key="2">
    <citation type="journal article" date="2015" name="Data Brief">
        <title>Shoot transcriptome of the giant reed, Arundo donax.</title>
        <authorList>
            <person name="Barrero R.A."/>
            <person name="Guerrero F.D."/>
            <person name="Moolhuijzen P."/>
            <person name="Goolsby J.A."/>
            <person name="Tidwell J."/>
            <person name="Bellgard S.E."/>
            <person name="Bellgard M.I."/>
        </authorList>
    </citation>
    <scope>NUCLEOTIDE SEQUENCE</scope>
    <source>
        <tissue evidence="1">Shoot tissue taken approximately 20 cm above the soil surface</tissue>
    </source>
</reference>
<proteinExistence type="predicted"/>
<name>A0A0A9BVR8_ARUDO</name>
<protein>
    <submittedName>
        <fullName evidence="1">Uncharacterized protein</fullName>
    </submittedName>
</protein>